<dbReference type="Pfam" id="PF00501">
    <property type="entry name" value="AMP-binding"/>
    <property type="match status" value="1"/>
</dbReference>
<name>A0ABR5JVS0_9BACI</name>
<sequence length="518" mass="58085">MTTKSLEMSRELLLGNILRSAAHIVPDKVCFTFENQEFTYAQVESKALQLAGWIQEQGIKKDQKIGFLFKNSIEFVEMFWAITLSGGVGVPMNFRLSSEELLYMINDSDTELLFIDKEYVDTIQSIRNELPNLRTIIVVSEQLVEGMLSYNHLFDETYDYIPEQQSDNDACIIMYTSGTTGKPKGAVLTHKNLVVNAQNLVRELDLDMNVKQLIVAPLFHTAALASLVFCTLARGTAVIQKDFVPNAVLQTIQEEKITTLFLVPAMWNFVVNTPNIGDYDLSSVRTCIAGAATCPVKLKEQIMEHFKIEGMYDLFGQTETSPVTIAMKPADSMRKSAALGKPILNIEVRIVDGNMNDVAVGEIGEIVYRGPTVMKEYYKNPEETAAAFEGGWFHSGDLVSADEEGFIYIRDRKKDVIISAGENIYPAEIENLLYRHEAIFEVAVIGVPDAEWGESVKAFVVVKENKTLTKEEIIEYCFQNLASYKKPKFVEFLPALPRNTSGKILKQSLRDGIAIESK</sequence>
<proteinExistence type="predicted"/>
<dbReference type="Gene3D" id="3.30.300.30">
    <property type="match status" value="1"/>
</dbReference>
<dbReference type="InterPro" id="IPR000873">
    <property type="entry name" value="AMP-dep_synth/lig_dom"/>
</dbReference>
<dbReference type="InterPro" id="IPR020845">
    <property type="entry name" value="AMP-binding_CS"/>
</dbReference>
<dbReference type="InterPro" id="IPR045851">
    <property type="entry name" value="AMP-bd_C_sf"/>
</dbReference>
<feature type="domain" description="AMP-dependent synthetase/ligase" evidence="1">
    <location>
        <begin position="21"/>
        <end position="378"/>
    </location>
</feature>
<dbReference type="RefSeq" id="WP_053585474.1">
    <property type="nucleotide sequence ID" value="NZ_LGRV01000008.1"/>
</dbReference>
<accession>A0ABR5JVS0</accession>
<evidence type="ECO:0000313" key="3">
    <source>
        <dbReference type="EMBL" id="KOS66246.1"/>
    </source>
</evidence>
<dbReference type="InterPro" id="IPR042099">
    <property type="entry name" value="ANL_N_sf"/>
</dbReference>
<evidence type="ECO:0000259" key="1">
    <source>
        <dbReference type="Pfam" id="PF00501"/>
    </source>
</evidence>
<dbReference type="PROSITE" id="PS00455">
    <property type="entry name" value="AMP_BINDING"/>
    <property type="match status" value="1"/>
</dbReference>
<dbReference type="CDD" id="cd17631">
    <property type="entry name" value="FACL_FadD13-like"/>
    <property type="match status" value="1"/>
</dbReference>
<dbReference type="InterPro" id="IPR050237">
    <property type="entry name" value="ATP-dep_AMP-bd_enzyme"/>
</dbReference>
<evidence type="ECO:0000259" key="2">
    <source>
        <dbReference type="Pfam" id="PF13193"/>
    </source>
</evidence>
<feature type="domain" description="AMP-binding enzyme C-terminal" evidence="2">
    <location>
        <begin position="428"/>
        <end position="503"/>
    </location>
</feature>
<reference evidence="4" key="1">
    <citation type="submission" date="2015-07" db="EMBL/GenBank/DDBJ databases">
        <title>Fjat-14205 dsm 2895.</title>
        <authorList>
            <person name="Liu B."/>
            <person name="Wang J."/>
            <person name="Zhu Y."/>
            <person name="Liu G."/>
            <person name="Chen Q."/>
            <person name="Chen Z."/>
            <person name="Lan J."/>
            <person name="Che J."/>
            <person name="Ge C."/>
            <person name="Shi H."/>
            <person name="Pan Z."/>
            <person name="Liu X."/>
        </authorList>
    </citation>
    <scope>NUCLEOTIDE SEQUENCE [LARGE SCALE GENOMIC DNA]</scope>
    <source>
        <strain evidence="4">DSM 25560</strain>
    </source>
</reference>
<dbReference type="PANTHER" id="PTHR43767">
    <property type="entry name" value="LONG-CHAIN-FATTY-ACID--COA LIGASE"/>
    <property type="match status" value="1"/>
</dbReference>
<comment type="caution">
    <text evidence="3">The sequence shown here is derived from an EMBL/GenBank/DDBJ whole genome shotgun (WGS) entry which is preliminary data.</text>
</comment>
<dbReference type="SUPFAM" id="SSF56801">
    <property type="entry name" value="Acetyl-CoA synthetase-like"/>
    <property type="match status" value="1"/>
</dbReference>
<dbReference type="Gene3D" id="3.40.50.12780">
    <property type="entry name" value="N-terminal domain of ligase-like"/>
    <property type="match status" value="1"/>
</dbReference>
<gene>
    <name evidence="3" type="ORF">AEA09_18670</name>
</gene>
<organism evidence="3 4">
    <name type="scientific">Lysinibacillus contaminans</name>
    <dbReference type="NCBI Taxonomy" id="1293441"/>
    <lineage>
        <taxon>Bacteria</taxon>
        <taxon>Bacillati</taxon>
        <taxon>Bacillota</taxon>
        <taxon>Bacilli</taxon>
        <taxon>Bacillales</taxon>
        <taxon>Bacillaceae</taxon>
        <taxon>Lysinibacillus</taxon>
    </lineage>
</organism>
<dbReference type="NCBIfam" id="NF004837">
    <property type="entry name" value="PRK06187.1"/>
    <property type="match status" value="1"/>
</dbReference>
<dbReference type="Pfam" id="PF13193">
    <property type="entry name" value="AMP-binding_C"/>
    <property type="match status" value="1"/>
</dbReference>
<dbReference type="EMBL" id="LGRV01000008">
    <property type="protein sequence ID" value="KOS66246.1"/>
    <property type="molecule type" value="Genomic_DNA"/>
</dbReference>
<dbReference type="InterPro" id="IPR025110">
    <property type="entry name" value="AMP-bd_C"/>
</dbReference>
<evidence type="ECO:0000313" key="4">
    <source>
        <dbReference type="Proteomes" id="UP000050668"/>
    </source>
</evidence>
<dbReference type="PANTHER" id="PTHR43767:SF1">
    <property type="entry name" value="NONRIBOSOMAL PEPTIDE SYNTHASE PES1 (EUROFUNG)-RELATED"/>
    <property type="match status" value="1"/>
</dbReference>
<dbReference type="Proteomes" id="UP000050668">
    <property type="component" value="Unassembled WGS sequence"/>
</dbReference>
<protein>
    <submittedName>
        <fullName evidence="3">Acyl-CoA synthetase</fullName>
    </submittedName>
</protein>
<keyword evidence="4" id="KW-1185">Reference proteome</keyword>